<dbReference type="InterPro" id="IPR016166">
    <property type="entry name" value="FAD-bd_PCMH"/>
</dbReference>
<dbReference type="InterPro" id="IPR006094">
    <property type="entry name" value="Oxid_FAD_bind_N"/>
</dbReference>
<dbReference type="InterPro" id="IPR016167">
    <property type="entry name" value="FAD-bd_PCMH_sub1"/>
</dbReference>
<evidence type="ECO:0000313" key="8">
    <source>
        <dbReference type="EMBL" id="SPE06664.1"/>
    </source>
</evidence>
<evidence type="ECO:0000313" key="7">
    <source>
        <dbReference type="EMBL" id="SPD91439.1"/>
    </source>
</evidence>
<sequence>MTDGDNQQKWPALPAALRNIVVTRNSSKYESVSSNYFKEGHPRLVFMAENDEHVSLVVEYAENVQRFVGHQIPFSVRSGGHGITNYSVNDDGIIIDLSQMSQVNILDEAKGLIEVQSGAVWGDVADKISKADLVLSSGDFGDTGVGGLATSGGLGLLVRKQGLTTDRILGATVITADGMKRNVNKEENSDLFWAIRDGSSQVGIVTEFIFQADQVKPAKTGQKVPIGLQKLSYKVSDLSNFLFAWHSWIISATENMSSLLMLTKSDSTSNIISVQATNIWCGEKTNLCEKYFTDALNIAKVEKQDESNLSYHTLVQAPHLPHKGANNVYVKNVLLTKIDDYLLNALHTMLKSSAVMGIEVRAIDGPINQLPPDFDAWSFREATLFVAVWGDATQSSLLNQLFKPIQDHGCGVYGAYSSDTSELETAKSWSRDTRERLQQVVKKYDPKHIINQSRYA</sequence>
<dbReference type="EC" id="1.5.3.6" evidence="8"/>
<dbReference type="Pfam" id="PF01565">
    <property type="entry name" value="FAD_binding_4"/>
    <property type="match status" value="1"/>
</dbReference>
<dbReference type="PANTHER" id="PTHR42973:SF39">
    <property type="entry name" value="FAD-BINDING PCMH-TYPE DOMAIN-CONTAINING PROTEIN"/>
    <property type="match status" value="1"/>
</dbReference>
<evidence type="ECO:0000259" key="6">
    <source>
        <dbReference type="PROSITE" id="PS51387"/>
    </source>
</evidence>
<proteinExistence type="inferred from homology"/>
<keyword evidence="5 8" id="KW-0560">Oxidoreductase</keyword>
<dbReference type="EMBL" id="OKQR01000001">
    <property type="protein sequence ID" value="SPD91439.1"/>
    <property type="molecule type" value="Genomic_DNA"/>
</dbReference>
<dbReference type="Gene3D" id="3.30.465.10">
    <property type="match status" value="1"/>
</dbReference>
<reference evidence="8 9" key="1">
    <citation type="submission" date="2018-02" db="EMBL/GenBank/DDBJ databases">
        <authorList>
            <person name="Cohen D.B."/>
            <person name="Kent A.D."/>
        </authorList>
    </citation>
    <scope>NUCLEOTIDE SEQUENCE [LARGE SCALE GENOMIC DNA]</scope>
    <source>
        <strain evidence="8 9">CECT 9216</strain>
    </source>
</reference>
<evidence type="ECO:0000313" key="10">
    <source>
        <dbReference type="Proteomes" id="UP000239237"/>
    </source>
</evidence>
<dbReference type="Proteomes" id="UP000239237">
    <property type="component" value="Unassembled WGS sequence"/>
</dbReference>
<comment type="cofactor">
    <cofactor evidence="1">
        <name>FAD</name>
        <dbReference type="ChEBI" id="CHEBI:57692"/>
    </cofactor>
</comment>
<keyword evidence="10" id="KW-1185">Reference proteome</keyword>
<dbReference type="Proteomes" id="UP000237923">
    <property type="component" value="Unassembled WGS sequence"/>
</dbReference>
<dbReference type="InterPro" id="IPR016169">
    <property type="entry name" value="FAD-bd_PCMH_sub2"/>
</dbReference>
<dbReference type="GO" id="GO:0071949">
    <property type="term" value="F:FAD binding"/>
    <property type="evidence" value="ECO:0007669"/>
    <property type="project" value="InterPro"/>
</dbReference>
<organism evidence="8 9">
    <name type="scientific">Leuconostoc suionicum</name>
    <dbReference type="NCBI Taxonomy" id="1511761"/>
    <lineage>
        <taxon>Bacteria</taxon>
        <taxon>Bacillati</taxon>
        <taxon>Bacillota</taxon>
        <taxon>Bacilli</taxon>
        <taxon>Lactobacillales</taxon>
        <taxon>Lactobacillaceae</taxon>
        <taxon>Leuconostoc</taxon>
    </lineage>
</organism>
<evidence type="ECO:0000256" key="2">
    <source>
        <dbReference type="ARBA" id="ARBA00005466"/>
    </source>
</evidence>
<dbReference type="GO" id="GO:0018530">
    <property type="term" value="F:(R)-6-hydroxynicotine oxidase activity"/>
    <property type="evidence" value="ECO:0007669"/>
    <property type="project" value="UniProtKB-EC"/>
</dbReference>
<keyword evidence="4" id="KW-0274">FAD</keyword>
<accession>A0A2N9K7V6</accession>
<dbReference type="PROSITE" id="PS51387">
    <property type="entry name" value="FAD_PCMH"/>
    <property type="match status" value="1"/>
</dbReference>
<dbReference type="InterPro" id="IPR050416">
    <property type="entry name" value="FAD-linked_Oxidoreductase"/>
</dbReference>
<dbReference type="PANTHER" id="PTHR42973">
    <property type="entry name" value="BINDING OXIDOREDUCTASE, PUTATIVE (AFU_ORTHOLOGUE AFUA_1G17690)-RELATED"/>
    <property type="match status" value="1"/>
</dbReference>
<name>A0A2N9K7V6_9LACO</name>
<protein>
    <submittedName>
        <fullName evidence="8">6-hydroxy-D-nicotine oxidase</fullName>
        <ecNumber evidence="8">1.5.3.6</ecNumber>
    </submittedName>
</protein>
<dbReference type="AlphaFoldDB" id="A0A2N9K7V6"/>
<evidence type="ECO:0000256" key="1">
    <source>
        <dbReference type="ARBA" id="ARBA00001974"/>
    </source>
</evidence>
<comment type="similarity">
    <text evidence="2">Belongs to the oxygen-dependent FAD-linked oxidoreductase family.</text>
</comment>
<evidence type="ECO:0000313" key="9">
    <source>
        <dbReference type="Proteomes" id="UP000237923"/>
    </source>
</evidence>
<evidence type="ECO:0000256" key="4">
    <source>
        <dbReference type="ARBA" id="ARBA00022827"/>
    </source>
</evidence>
<dbReference type="SUPFAM" id="SSF56176">
    <property type="entry name" value="FAD-binding/transporter-associated domain-like"/>
    <property type="match status" value="1"/>
</dbReference>
<dbReference type="EMBL" id="OKQU01000001">
    <property type="protein sequence ID" value="SPE06664.1"/>
    <property type="molecule type" value="Genomic_DNA"/>
</dbReference>
<dbReference type="Gene3D" id="3.30.43.10">
    <property type="entry name" value="Uridine Diphospho-n-acetylenolpyruvylglucosamine Reductase, domain 2"/>
    <property type="match status" value="1"/>
</dbReference>
<dbReference type="Gene3D" id="3.40.462.20">
    <property type="match status" value="1"/>
</dbReference>
<keyword evidence="3" id="KW-0285">Flavoprotein</keyword>
<dbReference type="RefSeq" id="WP_105299549.1">
    <property type="nucleotide sequence ID" value="NZ_OKQR01000001.1"/>
</dbReference>
<dbReference type="InterPro" id="IPR036318">
    <property type="entry name" value="FAD-bd_PCMH-like_sf"/>
</dbReference>
<feature type="domain" description="FAD-binding PCMH-type" evidence="6">
    <location>
        <begin position="38"/>
        <end position="215"/>
    </location>
</feature>
<evidence type="ECO:0000256" key="5">
    <source>
        <dbReference type="ARBA" id="ARBA00023002"/>
    </source>
</evidence>
<gene>
    <name evidence="7" type="ORF">LES8486_00419</name>
    <name evidence="8" type="ORF">LES9216_00566</name>
</gene>
<reference evidence="7 10" key="2">
    <citation type="submission" date="2018-02" db="EMBL/GenBank/DDBJ databases">
        <authorList>
            <person name="Rodrigo-Torres L."/>
            <person name="Arahal R. D."/>
            <person name="Lucena T."/>
        </authorList>
    </citation>
    <scope>NUCLEOTIDE SEQUENCE [LARGE SCALE GENOMIC DNA]</scope>
    <source>
        <strain evidence="7 10">CECT 8486</strain>
    </source>
</reference>
<evidence type="ECO:0000256" key="3">
    <source>
        <dbReference type="ARBA" id="ARBA00022630"/>
    </source>
</evidence>